<proteinExistence type="predicted"/>
<accession>A0A8J9VMF5</accession>
<dbReference type="InterPro" id="IPR028101">
    <property type="entry name" value="DUF4616"/>
</dbReference>
<feature type="region of interest" description="Disordered" evidence="1">
    <location>
        <begin position="1"/>
        <end position="21"/>
    </location>
</feature>
<dbReference type="AlphaFoldDB" id="A0A8J9VMF5"/>
<organism evidence="2 3">
    <name type="scientific">Branchiostoma lanceolatum</name>
    <name type="common">Common lancelet</name>
    <name type="synonym">Amphioxus lanceolatum</name>
    <dbReference type="NCBI Taxonomy" id="7740"/>
    <lineage>
        <taxon>Eukaryota</taxon>
        <taxon>Metazoa</taxon>
        <taxon>Chordata</taxon>
        <taxon>Cephalochordata</taxon>
        <taxon>Leptocardii</taxon>
        <taxon>Amphioxiformes</taxon>
        <taxon>Branchiostomatidae</taxon>
        <taxon>Branchiostoma</taxon>
    </lineage>
</organism>
<evidence type="ECO:0000256" key="1">
    <source>
        <dbReference type="SAM" id="MobiDB-lite"/>
    </source>
</evidence>
<name>A0A8J9VMF5_BRALA</name>
<dbReference type="EMBL" id="OV696696">
    <property type="protein sequence ID" value="CAH1240872.1"/>
    <property type="molecule type" value="Genomic_DNA"/>
</dbReference>
<sequence>MPSLQIRSSFSLPLPSSSSPTLGTKSAFRPVVLLEKDEIKPSDTIEILTTFAREAGMSHEDSWDQAGQAVLIPEDMEFLKQAGQFLMSDEEVDPEDHHTWLVRSTTWRSKRLDRILLLCDTELEKKPFTNRRTRRAWSSKPWLAGFFEEAGINSIVVTLADLQQSAVTAVGLTLPLPSSSSPTLGTKSAFRPVVLLEKDEIKPSDTIEILTTFAREAGMSHEDSWDQERTMARQLWQRRQEAGHAVLTPEDMEFLKQASHVRRRGGPGGPPHLAGAQPNMEEQEA</sequence>
<evidence type="ECO:0000313" key="3">
    <source>
        <dbReference type="Proteomes" id="UP000838412"/>
    </source>
</evidence>
<dbReference type="OrthoDB" id="8955704at2759"/>
<dbReference type="PANTHER" id="PTHR14375">
    <property type="entry name" value="SIMILAR TO RIKEN CDNA 4931414P19"/>
    <property type="match status" value="1"/>
</dbReference>
<feature type="region of interest" description="Disordered" evidence="1">
    <location>
        <begin position="260"/>
        <end position="285"/>
    </location>
</feature>
<keyword evidence="3" id="KW-1185">Reference proteome</keyword>
<evidence type="ECO:0000313" key="2">
    <source>
        <dbReference type="EMBL" id="CAH1240872.1"/>
    </source>
</evidence>
<dbReference type="PANTHER" id="PTHR14375:SF2">
    <property type="entry name" value="SIMILAR TO RIKEN CDNA 4931414P19"/>
    <property type="match status" value="1"/>
</dbReference>
<dbReference type="Proteomes" id="UP000838412">
    <property type="component" value="Chromosome 11"/>
</dbReference>
<reference evidence="2" key="1">
    <citation type="submission" date="2022-01" db="EMBL/GenBank/DDBJ databases">
        <authorList>
            <person name="Braso-Vives M."/>
        </authorList>
    </citation>
    <scope>NUCLEOTIDE SEQUENCE</scope>
</reference>
<gene>
    <name evidence="2" type="primary">Hypp6144</name>
    <name evidence="2" type="ORF">BLAG_LOCUS4689</name>
</gene>
<protein>
    <submittedName>
        <fullName evidence="2">Hypp6144 protein</fullName>
    </submittedName>
</protein>
<feature type="compositionally biased region" description="Low complexity" evidence="1">
    <location>
        <begin position="8"/>
        <end position="21"/>
    </location>
</feature>